<name>A0A8I3A8E7_9AGAM</name>
<dbReference type="SMART" id="SM00355">
    <property type="entry name" value="ZnF_C2H2"/>
    <property type="match status" value="3"/>
</dbReference>
<feature type="region of interest" description="Disordered" evidence="6">
    <location>
        <begin position="303"/>
        <end position="325"/>
    </location>
</feature>
<keyword evidence="2" id="KW-0677">Repeat</keyword>
<evidence type="ECO:0000313" key="8">
    <source>
        <dbReference type="EMBL" id="KAG6375646.1"/>
    </source>
</evidence>
<protein>
    <recommendedName>
        <fullName evidence="7">C2H2-type domain-containing protein</fullName>
    </recommendedName>
</protein>
<dbReference type="GO" id="GO:0008270">
    <property type="term" value="F:zinc ion binding"/>
    <property type="evidence" value="ECO:0007669"/>
    <property type="project" value="UniProtKB-KW"/>
</dbReference>
<comment type="caution">
    <text evidence="8">The sequence shown here is derived from an EMBL/GenBank/DDBJ whole genome shotgun (WGS) entry which is preliminary data.</text>
</comment>
<evidence type="ECO:0000256" key="5">
    <source>
        <dbReference type="PROSITE-ProRule" id="PRU00042"/>
    </source>
</evidence>
<dbReference type="PANTHER" id="PTHR24379:SF121">
    <property type="entry name" value="C2H2-TYPE DOMAIN-CONTAINING PROTEIN"/>
    <property type="match status" value="1"/>
</dbReference>
<evidence type="ECO:0000256" key="2">
    <source>
        <dbReference type="ARBA" id="ARBA00022737"/>
    </source>
</evidence>
<dbReference type="AlphaFoldDB" id="A0A8I3A8E7"/>
<evidence type="ECO:0000259" key="7">
    <source>
        <dbReference type="PROSITE" id="PS50157"/>
    </source>
</evidence>
<accession>A0A8I3A8E7</accession>
<dbReference type="PROSITE" id="PS00028">
    <property type="entry name" value="ZINC_FINGER_C2H2_1"/>
    <property type="match status" value="2"/>
</dbReference>
<feature type="region of interest" description="Disordered" evidence="6">
    <location>
        <begin position="1"/>
        <end position="53"/>
    </location>
</feature>
<evidence type="ECO:0000256" key="1">
    <source>
        <dbReference type="ARBA" id="ARBA00022723"/>
    </source>
</evidence>
<feature type="domain" description="C2H2-type" evidence="7">
    <location>
        <begin position="395"/>
        <end position="425"/>
    </location>
</feature>
<dbReference type="OrthoDB" id="8922241at2759"/>
<feature type="domain" description="C2H2-type" evidence="7">
    <location>
        <begin position="368"/>
        <end position="395"/>
    </location>
</feature>
<feature type="compositionally biased region" description="Basic and acidic residues" evidence="6">
    <location>
        <begin position="191"/>
        <end position="204"/>
    </location>
</feature>
<reference evidence="8" key="1">
    <citation type="submission" date="2021-03" db="EMBL/GenBank/DDBJ databases">
        <title>Evolutionary innovations through gain and loss of genes in the ectomycorrhizal Boletales.</title>
        <authorList>
            <person name="Wu G."/>
            <person name="Miyauchi S."/>
            <person name="Morin E."/>
            <person name="Yang Z.-L."/>
            <person name="Xu J."/>
            <person name="Martin F.M."/>
        </authorList>
    </citation>
    <scope>NUCLEOTIDE SEQUENCE</scope>
    <source>
        <strain evidence="8">BR01</strain>
    </source>
</reference>
<keyword evidence="9" id="KW-1185">Reference proteome</keyword>
<dbReference type="InterPro" id="IPR013087">
    <property type="entry name" value="Znf_C2H2_type"/>
</dbReference>
<evidence type="ECO:0000256" key="4">
    <source>
        <dbReference type="ARBA" id="ARBA00022833"/>
    </source>
</evidence>
<gene>
    <name evidence="8" type="ORF">JVT61DRAFT_3215</name>
</gene>
<proteinExistence type="predicted"/>
<keyword evidence="1" id="KW-0479">Metal-binding</keyword>
<feature type="domain" description="C2H2-type" evidence="7">
    <location>
        <begin position="338"/>
        <end position="367"/>
    </location>
</feature>
<evidence type="ECO:0000256" key="3">
    <source>
        <dbReference type="ARBA" id="ARBA00022771"/>
    </source>
</evidence>
<sequence length="679" mass="73649">MTEVVAEQTVESDATSHDIDPESMGAAAEVGANEDEDEDDEDEEEAEEIARRLKDQLWADISKAQAAQATSNAQPLASRTTALSGEHGVPGPKSTLSKKQDAALQTMEAILAITANDKLACTTLASAVVPGTNNDNVLNVLNQVVRSGSISKELAKSLTPILVLLARSDTLFATMRHSNAPAIQLDKGKRKRDESEEEARQNEARTVKRQNIVYPDLQRQITEAVKIVSGSLSASSPTDGSLDPSVISSIQLHLHQLFLFSMTSSAGGGPEMNALQEIGGLIQVLGVLSGIQIAPTATPHHAIQQAPCSTPHPSHPWTPQGNHPHPSVPFPDIGTAVYPCLVPGCRKIFAKLYSLRAHQRVHAVHRSFRCVVCPASFARNHDLKRHAKLHEKKAWQCAGCDKMFSRRDAIKRHKNSSAVRGGKGEVCVNAAIKEVVLDKEGDEDTAREGRRTRMWADIAAGSATTATYYGYGGEGHTEEGEVHGDVIKQMQVAVLSLHATLQGHVSSALGTDHAAPPLHLDPTGGQATLASVIARAQMQTLSPSQIQGTGSAGETGELVRPEGSFVFPSDKQPVSVDSARAVGNGTQPEGEPPQLSCLCTACRKSRQDYLSTQLLTPRQLRRHKPKPKPPWRKKTRKRTRNNMTWTKLMVRSVQLSLKHLYHQDNDAIYFLALYEHLIT</sequence>
<feature type="region of interest" description="Disordered" evidence="6">
    <location>
        <begin position="183"/>
        <end position="204"/>
    </location>
</feature>
<dbReference type="PROSITE" id="PS50157">
    <property type="entry name" value="ZINC_FINGER_C2H2_2"/>
    <property type="match status" value="3"/>
</dbReference>
<organism evidence="8 9">
    <name type="scientific">Boletus reticuloceps</name>
    <dbReference type="NCBI Taxonomy" id="495285"/>
    <lineage>
        <taxon>Eukaryota</taxon>
        <taxon>Fungi</taxon>
        <taxon>Dikarya</taxon>
        <taxon>Basidiomycota</taxon>
        <taxon>Agaricomycotina</taxon>
        <taxon>Agaricomycetes</taxon>
        <taxon>Agaricomycetidae</taxon>
        <taxon>Boletales</taxon>
        <taxon>Boletineae</taxon>
        <taxon>Boletaceae</taxon>
        <taxon>Boletoideae</taxon>
        <taxon>Boletus</taxon>
    </lineage>
</organism>
<dbReference type="Proteomes" id="UP000683000">
    <property type="component" value="Unassembled WGS sequence"/>
</dbReference>
<feature type="region of interest" description="Disordered" evidence="6">
    <location>
        <begin position="65"/>
        <end position="100"/>
    </location>
</feature>
<evidence type="ECO:0000313" key="9">
    <source>
        <dbReference type="Proteomes" id="UP000683000"/>
    </source>
</evidence>
<feature type="compositionally biased region" description="Acidic residues" evidence="6">
    <location>
        <begin position="32"/>
        <end position="47"/>
    </location>
</feature>
<dbReference type="SUPFAM" id="SSF57667">
    <property type="entry name" value="beta-beta-alpha zinc fingers"/>
    <property type="match status" value="1"/>
</dbReference>
<feature type="compositionally biased region" description="Polar residues" evidence="6">
    <location>
        <begin position="65"/>
        <end position="83"/>
    </location>
</feature>
<dbReference type="PANTHER" id="PTHR24379">
    <property type="entry name" value="KRAB AND ZINC FINGER DOMAIN-CONTAINING"/>
    <property type="match status" value="1"/>
</dbReference>
<dbReference type="Gene3D" id="3.30.160.60">
    <property type="entry name" value="Classic Zinc Finger"/>
    <property type="match status" value="2"/>
</dbReference>
<dbReference type="EMBL" id="JAGFBS010000014">
    <property type="protein sequence ID" value="KAG6375646.1"/>
    <property type="molecule type" value="Genomic_DNA"/>
</dbReference>
<dbReference type="InterPro" id="IPR036236">
    <property type="entry name" value="Znf_C2H2_sf"/>
</dbReference>
<keyword evidence="4" id="KW-0862">Zinc</keyword>
<dbReference type="Pfam" id="PF00096">
    <property type="entry name" value="zf-C2H2"/>
    <property type="match status" value="3"/>
</dbReference>
<feature type="compositionally biased region" description="Polar residues" evidence="6">
    <location>
        <begin position="306"/>
        <end position="321"/>
    </location>
</feature>
<evidence type="ECO:0000256" key="6">
    <source>
        <dbReference type="SAM" id="MobiDB-lite"/>
    </source>
</evidence>
<keyword evidence="3 5" id="KW-0863">Zinc-finger</keyword>